<dbReference type="Ensembl" id="ENSDCDT00010059489.1">
    <property type="protein sequence ID" value="ENSDCDP00010049124.1"/>
    <property type="gene ID" value="ENSDCDG00010029460.1"/>
</dbReference>
<reference evidence="13 14" key="1">
    <citation type="submission" date="2020-06" db="EMBL/GenBank/DDBJ databases">
        <authorList>
            <consortium name="Wellcome Sanger Institute Data Sharing"/>
        </authorList>
    </citation>
    <scope>NUCLEOTIDE SEQUENCE [LARGE SCALE GENOMIC DNA]</scope>
</reference>
<evidence type="ECO:0000256" key="8">
    <source>
        <dbReference type="PROSITE-ProRule" id="PRU00500"/>
    </source>
</evidence>
<dbReference type="Proteomes" id="UP000694580">
    <property type="component" value="Chromosome 9"/>
</dbReference>
<evidence type="ECO:0000256" key="10">
    <source>
        <dbReference type="SAM" id="SignalP"/>
    </source>
</evidence>
<comment type="subcellular location">
    <subcellularLocation>
        <location evidence="2">Secreted</location>
    </subcellularLocation>
</comment>
<dbReference type="RefSeq" id="XP_028846953.1">
    <property type="nucleotide sequence ID" value="XM_028991120.1"/>
</dbReference>
<evidence type="ECO:0000259" key="12">
    <source>
        <dbReference type="PROSITE" id="PS51323"/>
    </source>
</evidence>
<dbReference type="AlphaFoldDB" id="A0AAY4DV34"/>
<dbReference type="PANTHER" id="PTHR11551:SF5">
    <property type="entry name" value="INSULIN-LIKE GROWTH FACTOR-BINDING PROTEIN 2"/>
    <property type="match status" value="1"/>
</dbReference>
<reference evidence="13" key="2">
    <citation type="submission" date="2025-08" db="UniProtKB">
        <authorList>
            <consortium name="Ensembl"/>
        </authorList>
    </citation>
    <scope>IDENTIFICATION</scope>
</reference>
<comment type="function">
    <text evidence="1">IGF-binding proteins prolong the half-life of the IGFs and have been shown to either inhibit or stimulate the growth promoting effects of the IGFs on cell culture. They alter the interaction of IGFs with their cell surface receptors.</text>
</comment>
<dbReference type="Gene3D" id="4.10.800.10">
    <property type="entry name" value="Thyroglobulin type-1"/>
    <property type="match status" value="1"/>
</dbReference>
<feature type="chain" id="PRO_5044193719" evidence="10">
    <location>
        <begin position="26"/>
        <end position="270"/>
    </location>
</feature>
<dbReference type="InterPro" id="IPR017891">
    <property type="entry name" value="Insulin_GF-bd_Cys-rich_CS"/>
</dbReference>
<dbReference type="GO" id="GO:0005615">
    <property type="term" value="C:extracellular space"/>
    <property type="evidence" value="ECO:0007669"/>
    <property type="project" value="TreeGrafter"/>
</dbReference>
<dbReference type="PROSITE" id="PS00222">
    <property type="entry name" value="IGFBP_N_1"/>
    <property type="match status" value="1"/>
</dbReference>
<evidence type="ECO:0000256" key="1">
    <source>
        <dbReference type="ARBA" id="ARBA00003811"/>
    </source>
</evidence>
<reference evidence="13" key="3">
    <citation type="submission" date="2025-09" db="UniProtKB">
        <authorList>
            <consortium name="Ensembl"/>
        </authorList>
    </citation>
    <scope>IDENTIFICATION</scope>
</reference>
<dbReference type="InterPro" id="IPR022321">
    <property type="entry name" value="IGFBP_1-6_chordata"/>
</dbReference>
<evidence type="ECO:0000256" key="3">
    <source>
        <dbReference type="ARBA" id="ARBA00022525"/>
    </source>
</evidence>
<evidence type="ECO:0000259" key="11">
    <source>
        <dbReference type="PROSITE" id="PS51162"/>
    </source>
</evidence>
<evidence type="ECO:0000256" key="9">
    <source>
        <dbReference type="SAM" id="MobiDB-lite"/>
    </source>
</evidence>
<dbReference type="PANTHER" id="PTHR11551">
    <property type="entry name" value="INSULIN-LIKE GROWTH FACTOR BINDING PROTEIN"/>
    <property type="match status" value="1"/>
</dbReference>
<dbReference type="Pfam" id="PF00219">
    <property type="entry name" value="IGFBP"/>
    <property type="match status" value="1"/>
</dbReference>
<name>A0AAY4DV34_9TELE</name>
<evidence type="ECO:0000313" key="14">
    <source>
        <dbReference type="Proteomes" id="UP000694580"/>
    </source>
</evidence>
<dbReference type="PRINTS" id="PR01978">
    <property type="entry name" value="IGFBPFAMILY2"/>
</dbReference>
<keyword evidence="3" id="KW-0964">Secreted</keyword>
<evidence type="ECO:0000256" key="5">
    <source>
        <dbReference type="ARBA" id="ARBA00022729"/>
    </source>
</evidence>
<dbReference type="Gene3D" id="4.10.40.20">
    <property type="match status" value="1"/>
</dbReference>
<evidence type="ECO:0000313" key="13">
    <source>
        <dbReference type="Ensembl" id="ENSDCDP00010049124.1"/>
    </source>
</evidence>
<dbReference type="PROSITE" id="PS51162">
    <property type="entry name" value="THYROGLOBULIN_1_2"/>
    <property type="match status" value="1"/>
</dbReference>
<feature type="signal peptide" evidence="10">
    <location>
        <begin position="1"/>
        <end position="25"/>
    </location>
</feature>
<dbReference type="SMART" id="SM00121">
    <property type="entry name" value="IB"/>
    <property type="match status" value="1"/>
</dbReference>
<dbReference type="InterPro" id="IPR000716">
    <property type="entry name" value="Thyroglobulin_1"/>
</dbReference>
<keyword evidence="4" id="KW-0341">Growth regulation</keyword>
<dbReference type="SUPFAM" id="SSF57610">
    <property type="entry name" value="Thyroglobulin type-1 domain"/>
    <property type="match status" value="1"/>
</dbReference>
<dbReference type="SMART" id="SM00211">
    <property type="entry name" value="TY"/>
    <property type="match status" value="1"/>
</dbReference>
<protein>
    <submittedName>
        <fullName evidence="13">Uncharacterized protein</fullName>
    </submittedName>
</protein>
<dbReference type="PROSITE" id="PS51323">
    <property type="entry name" value="IGFBP_N_2"/>
    <property type="match status" value="1"/>
</dbReference>
<dbReference type="InterPro" id="IPR036857">
    <property type="entry name" value="Thyroglobulin_1_sf"/>
</dbReference>
<proteinExistence type="predicted"/>
<comment type="caution">
    <text evidence="8">Lacks conserved residue(s) required for the propagation of feature annotation.</text>
</comment>
<dbReference type="CDD" id="cd00191">
    <property type="entry name" value="TY"/>
    <property type="match status" value="1"/>
</dbReference>
<dbReference type="GO" id="GO:0031995">
    <property type="term" value="F:insulin-like growth factor II binding"/>
    <property type="evidence" value="ECO:0007669"/>
    <property type="project" value="TreeGrafter"/>
</dbReference>
<feature type="domain" description="IGFBP N-terminal" evidence="12">
    <location>
        <begin position="27"/>
        <end position="108"/>
    </location>
</feature>
<feature type="domain" description="Thyroglobulin type-1" evidence="11">
    <location>
        <begin position="171"/>
        <end position="253"/>
    </location>
</feature>
<keyword evidence="14" id="KW-1185">Reference proteome</keyword>
<dbReference type="FunFam" id="4.10.40.20:FF:000001">
    <property type="entry name" value="Insulin-like growth factor binding protein 5"/>
    <property type="match status" value="1"/>
</dbReference>
<evidence type="ECO:0000256" key="2">
    <source>
        <dbReference type="ARBA" id="ARBA00004613"/>
    </source>
</evidence>
<dbReference type="InterPro" id="IPR012210">
    <property type="entry name" value="IGFBP-2"/>
</dbReference>
<evidence type="ECO:0000256" key="4">
    <source>
        <dbReference type="ARBA" id="ARBA00022604"/>
    </source>
</evidence>
<dbReference type="GeneID" id="114796695"/>
<dbReference type="InterPro" id="IPR009030">
    <property type="entry name" value="Growth_fac_rcpt_cys_sf"/>
</dbReference>
<sequence>MLPRLACALLLASLAPPPRPPGSLAEVLFRCPGCTAERRAACPVPAAACAEIVREPGCGCCPVCARSLGESCGVYTPRCSGGLRCYPRPDSDMPLEQLVKGLGQCGHKVDAETTAGPENHEQGAGDVQDSKVPFVKHIKDGAVQKYLTEKKNRMKVSPVEARTPRPRTVPQTLCQQELDQVLEEISKMTFPDNKGPLENLYDLKFPNCDKRGQYNLKQCHLSTHGQRGECWCVNPHTGVQIESSPRVRGDPNCNQYLNSPEMELPTAMQK</sequence>
<dbReference type="GeneTree" id="ENSGT00940000158542"/>
<accession>A0AAY4DV34</accession>
<feature type="region of interest" description="Disordered" evidence="9">
    <location>
        <begin position="109"/>
        <end position="129"/>
    </location>
</feature>
<evidence type="ECO:0000256" key="7">
    <source>
        <dbReference type="ARBA" id="ARBA00023183"/>
    </source>
</evidence>
<dbReference type="SUPFAM" id="SSF57184">
    <property type="entry name" value="Growth factor receptor domain"/>
    <property type="match status" value="1"/>
</dbReference>
<dbReference type="GO" id="GO:0048640">
    <property type="term" value="P:negative regulation of developmental growth"/>
    <property type="evidence" value="ECO:0007669"/>
    <property type="project" value="UniProtKB-ARBA"/>
</dbReference>
<dbReference type="PRINTS" id="PR01976">
    <property type="entry name" value="IGFBPFAMILY"/>
</dbReference>
<dbReference type="InterPro" id="IPR000867">
    <property type="entry name" value="IGFBP-like"/>
</dbReference>
<dbReference type="FunFam" id="4.10.800.10:FF:000002">
    <property type="entry name" value="Insulin-like growth factor-binding protein 2"/>
    <property type="match status" value="1"/>
</dbReference>
<dbReference type="GO" id="GO:0043567">
    <property type="term" value="P:regulation of insulin-like growth factor receptor signaling pathway"/>
    <property type="evidence" value="ECO:0007669"/>
    <property type="project" value="TreeGrafter"/>
</dbReference>
<gene>
    <name evidence="13" type="primary">igfbp2b</name>
</gene>
<dbReference type="GO" id="GO:0031994">
    <property type="term" value="F:insulin-like growth factor I binding"/>
    <property type="evidence" value="ECO:0007669"/>
    <property type="project" value="TreeGrafter"/>
</dbReference>
<organism evidence="13 14">
    <name type="scientific">Denticeps clupeoides</name>
    <name type="common">denticle herring</name>
    <dbReference type="NCBI Taxonomy" id="299321"/>
    <lineage>
        <taxon>Eukaryota</taxon>
        <taxon>Metazoa</taxon>
        <taxon>Chordata</taxon>
        <taxon>Craniata</taxon>
        <taxon>Vertebrata</taxon>
        <taxon>Euteleostomi</taxon>
        <taxon>Actinopterygii</taxon>
        <taxon>Neopterygii</taxon>
        <taxon>Teleostei</taxon>
        <taxon>Clupei</taxon>
        <taxon>Clupeiformes</taxon>
        <taxon>Denticipitoidei</taxon>
        <taxon>Denticipitidae</taxon>
        <taxon>Denticeps</taxon>
    </lineage>
</organism>
<keyword evidence="6" id="KW-1015">Disulfide bond</keyword>
<evidence type="ECO:0000256" key="6">
    <source>
        <dbReference type="ARBA" id="ARBA00023157"/>
    </source>
</evidence>
<dbReference type="Pfam" id="PF00086">
    <property type="entry name" value="Thyroglobulin_1"/>
    <property type="match status" value="1"/>
</dbReference>
<keyword evidence="5 10" id="KW-0732">Signal</keyword>
<keyword evidence="7" id="KW-0340">Growth factor binding</keyword>